<accession>M4VBA3</accession>
<dbReference type="RefSeq" id="WP_015470963.1">
    <property type="nucleotide sequence ID" value="NC_020813.1"/>
</dbReference>
<dbReference type="Proteomes" id="UP000012040">
    <property type="component" value="Chromosome"/>
</dbReference>
<feature type="domain" description="Rhodanese" evidence="1">
    <location>
        <begin position="28"/>
        <end position="118"/>
    </location>
</feature>
<proteinExistence type="predicted"/>
<dbReference type="InterPro" id="IPR036873">
    <property type="entry name" value="Rhodanese-like_dom_sf"/>
</dbReference>
<keyword evidence="2" id="KW-0808">Transferase</keyword>
<dbReference type="EMBL" id="CP003537">
    <property type="protein sequence ID" value="AGH96473.1"/>
    <property type="molecule type" value="Genomic_DNA"/>
</dbReference>
<name>M4VBA3_9BACT</name>
<dbReference type="STRING" id="1184267.A11Q_2257"/>
<evidence type="ECO:0000313" key="2">
    <source>
        <dbReference type="EMBL" id="AGH96473.1"/>
    </source>
</evidence>
<reference evidence="2 3" key="1">
    <citation type="journal article" date="2013" name="ISME J.">
        <title>By their genes ye shall know them: genomic signatures of predatory bacteria.</title>
        <authorList>
            <person name="Pasternak Z."/>
            <person name="Pietrokovski S."/>
            <person name="Rotem O."/>
            <person name="Gophna U."/>
            <person name="Lurie-Weinberger M.N."/>
            <person name="Jurkevitch E."/>
        </authorList>
    </citation>
    <scope>NUCLEOTIDE SEQUENCE [LARGE SCALE GENOMIC DNA]</scope>
    <source>
        <strain evidence="2 3">JSS</strain>
    </source>
</reference>
<dbReference type="SMART" id="SM00450">
    <property type="entry name" value="RHOD"/>
    <property type="match status" value="1"/>
</dbReference>
<dbReference type="KEGG" id="bex:A11Q_2257"/>
<dbReference type="InterPro" id="IPR050229">
    <property type="entry name" value="GlpE_sulfurtransferase"/>
</dbReference>
<keyword evidence="3" id="KW-1185">Reference proteome</keyword>
<dbReference type="AlphaFoldDB" id="M4VBA3"/>
<dbReference type="Gene3D" id="3.40.250.10">
    <property type="entry name" value="Rhodanese-like domain"/>
    <property type="match status" value="1"/>
</dbReference>
<dbReference type="PANTHER" id="PTHR43031:SF17">
    <property type="entry name" value="SULFURTRANSFERASE YTWF-RELATED"/>
    <property type="match status" value="1"/>
</dbReference>
<protein>
    <submittedName>
        <fullName evidence="2">Rhodanese-related sulfurtransferase</fullName>
    </submittedName>
</protein>
<organism evidence="2 3">
    <name type="scientific">Pseudobdellovibrio exovorus JSS</name>
    <dbReference type="NCBI Taxonomy" id="1184267"/>
    <lineage>
        <taxon>Bacteria</taxon>
        <taxon>Pseudomonadati</taxon>
        <taxon>Bdellovibrionota</taxon>
        <taxon>Bdellovibrionia</taxon>
        <taxon>Bdellovibrionales</taxon>
        <taxon>Pseudobdellovibrionaceae</taxon>
        <taxon>Pseudobdellovibrio</taxon>
    </lineage>
</organism>
<dbReference type="HOGENOM" id="CLU_089574_13_0_7"/>
<dbReference type="PANTHER" id="PTHR43031">
    <property type="entry name" value="FAD-DEPENDENT OXIDOREDUCTASE"/>
    <property type="match status" value="1"/>
</dbReference>
<gene>
    <name evidence="2" type="ORF">A11Q_2257</name>
</gene>
<evidence type="ECO:0000259" key="1">
    <source>
        <dbReference type="PROSITE" id="PS50206"/>
    </source>
</evidence>
<dbReference type="SUPFAM" id="SSF52821">
    <property type="entry name" value="Rhodanese/Cell cycle control phosphatase"/>
    <property type="match status" value="1"/>
</dbReference>
<dbReference type="PATRIC" id="fig|1184267.3.peg.2287"/>
<sequence>MLYEFKNKSTNPHFTEVEDVTPQEVFESTEKVKLVDVREISEFTGELGHAPQSELVVLSTLPEKLKSLPQDKTIVFICRSGGRSAQAAAYAKQQGYQNVHNMLGGMLLWNQLQLPTEK</sequence>
<dbReference type="OrthoDB" id="5298903at2"/>
<evidence type="ECO:0000313" key="3">
    <source>
        <dbReference type="Proteomes" id="UP000012040"/>
    </source>
</evidence>
<dbReference type="eggNOG" id="COG0607">
    <property type="taxonomic scope" value="Bacteria"/>
</dbReference>
<dbReference type="Pfam" id="PF00581">
    <property type="entry name" value="Rhodanese"/>
    <property type="match status" value="1"/>
</dbReference>
<dbReference type="PROSITE" id="PS50206">
    <property type="entry name" value="RHODANESE_3"/>
    <property type="match status" value="1"/>
</dbReference>
<dbReference type="CDD" id="cd00158">
    <property type="entry name" value="RHOD"/>
    <property type="match status" value="1"/>
</dbReference>
<dbReference type="GO" id="GO:0016740">
    <property type="term" value="F:transferase activity"/>
    <property type="evidence" value="ECO:0007669"/>
    <property type="project" value="UniProtKB-KW"/>
</dbReference>
<dbReference type="InterPro" id="IPR001763">
    <property type="entry name" value="Rhodanese-like_dom"/>
</dbReference>